<reference evidence="3" key="1">
    <citation type="submission" date="2022-03" db="EMBL/GenBank/DDBJ databases">
        <authorList>
            <person name="Alioto T."/>
            <person name="Alioto T."/>
            <person name="Gomez Garrido J."/>
        </authorList>
    </citation>
    <scope>NUCLEOTIDE SEQUENCE</scope>
</reference>
<feature type="region of interest" description="Disordered" evidence="1">
    <location>
        <begin position="36"/>
        <end position="113"/>
    </location>
</feature>
<protein>
    <submittedName>
        <fullName evidence="3">Uncharacterized protein</fullName>
    </submittedName>
</protein>
<dbReference type="Proteomes" id="UP001295444">
    <property type="component" value="Chromosome 01"/>
</dbReference>
<sequence>MAEAACTFNFLSGKPEGESQIDRAFQIFWEQLEALLSPVMGPNTQKHTQLRKTTRRKAQSPQAPNRPAGQRLRETNRQKVTGDPKSDKKKQGGSLREPASKDAEALWSVTPRT</sequence>
<dbReference type="EMBL" id="OW240912">
    <property type="protein sequence ID" value="CAH2223617.1"/>
    <property type="molecule type" value="Genomic_DNA"/>
</dbReference>
<dbReference type="AlphaFoldDB" id="A0AAD1R5A2"/>
<evidence type="ECO:0000256" key="1">
    <source>
        <dbReference type="SAM" id="MobiDB-lite"/>
    </source>
</evidence>
<gene>
    <name evidence="3" type="ORF">PECUL_23A019344</name>
    <name evidence="2" type="ORF">PECUL_23A057190</name>
</gene>
<evidence type="ECO:0000313" key="4">
    <source>
        <dbReference type="Proteomes" id="UP001295444"/>
    </source>
</evidence>
<evidence type="ECO:0000313" key="2">
    <source>
        <dbReference type="EMBL" id="CAH2223617.1"/>
    </source>
</evidence>
<evidence type="ECO:0000313" key="3">
    <source>
        <dbReference type="EMBL" id="CAH2223618.1"/>
    </source>
</evidence>
<organism evidence="3 4">
    <name type="scientific">Pelobates cultripes</name>
    <name type="common">Western spadefoot toad</name>
    <dbReference type="NCBI Taxonomy" id="61616"/>
    <lineage>
        <taxon>Eukaryota</taxon>
        <taxon>Metazoa</taxon>
        <taxon>Chordata</taxon>
        <taxon>Craniata</taxon>
        <taxon>Vertebrata</taxon>
        <taxon>Euteleostomi</taxon>
        <taxon>Amphibia</taxon>
        <taxon>Batrachia</taxon>
        <taxon>Anura</taxon>
        <taxon>Pelobatoidea</taxon>
        <taxon>Pelobatidae</taxon>
        <taxon>Pelobates</taxon>
    </lineage>
</organism>
<feature type="compositionally biased region" description="Basic residues" evidence="1">
    <location>
        <begin position="48"/>
        <end position="58"/>
    </location>
</feature>
<feature type="compositionally biased region" description="Basic and acidic residues" evidence="1">
    <location>
        <begin position="71"/>
        <end position="90"/>
    </location>
</feature>
<name>A0AAD1R5A2_PELCU</name>
<proteinExistence type="predicted"/>
<accession>A0AAD1R5A2</accession>
<dbReference type="EMBL" id="OW240912">
    <property type="protein sequence ID" value="CAH2223618.1"/>
    <property type="molecule type" value="Genomic_DNA"/>
</dbReference>
<keyword evidence="4" id="KW-1185">Reference proteome</keyword>